<proteinExistence type="predicted"/>
<dbReference type="RefSeq" id="WP_303543905.1">
    <property type="nucleotide sequence ID" value="NZ_JAUOTP010000007.1"/>
</dbReference>
<name>A0ABT8YDG4_9SPHN</name>
<evidence type="ECO:0000313" key="1">
    <source>
        <dbReference type="EMBL" id="MDO6415650.1"/>
    </source>
</evidence>
<keyword evidence="2" id="KW-1185">Reference proteome</keyword>
<organism evidence="1 2">
    <name type="scientific">Sphingomonas natans</name>
    <dbReference type="NCBI Taxonomy" id="3063330"/>
    <lineage>
        <taxon>Bacteria</taxon>
        <taxon>Pseudomonadati</taxon>
        <taxon>Pseudomonadota</taxon>
        <taxon>Alphaproteobacteria</taxon>
        <taxon>Sphingomonadales</taxon>
        <taxon>Sphingomonadaceae</taxon>
        <taxon>Sphingomonas</taxon>
    </lineage>
</organism>
<sequence>MADRLSRPRASALLIQLLAIVSIVGVTAAAPPASGRMMLVPLSAEAAHGMVAMAIDRGASLVGSGPLPGSLVVDGDRAALLGALVRHGVALLAAPAAGCGQ</sequence>
<reference evidence="1" key="1">
    <citation type="submission" date="2023-07" db="EMBL/GenBank/DDBJ databases">
        <authorList>
            <person name="Kim M."/>
        </authorList>
    </citation>
    <scope>NUCLEOTIDE SEQUENCE</scope>
    <source>
        <strain evidence="1">BIUV-7</strain>
    </source>
</reference>
<comment type="caution">
    <text evidence="1">The sequence shown here is derived from an EMBL/GenBank/DDBJ whole genome shotgun (WGS) entry which is preliminary data.</text>
</comment>
<accession>A0ABT8YDG4</accession>
<gene>
    <name evidence="1" type="ORF">Q4F19_14765</name>
</gene>
<evidence type="ECO:0000313" key="2">
    <source>
        <dbReference type="Proteomes" id="UP001169764"/>
    </source>
</evidence>
<dbReference type="EMBL" id="JAUOTP010000007">
    <property type="protein sequence ID" value="MDO6415650.1"/>
    <property type="molecule type" value="Genomic_DNA"/>
</dbReference>
<dbReference type="Proteomes" id="UP001169764">
    <property type="component" value="Unassembled WGS sequence"/>
</dbReference>
<protein>
    <submittedName>
        <fullName evidence="1">Uncharacterized protein</fullName>
    </submittedName>
</protein>